<gene>
    <name evidence="1" type="ORF">SCALOS_LOCUS10448</name>
</gene>
<dbReference type="EMBL" id="CAJVPM010038948">
    <property type="protein sequence ID" value="CAG8699567.1"/>
    <property type="molecule type" value="Genomic_DNA"/>
</dbReference>
<accession>A0ACA9PD79</accession>
<dbReference type="Proteomes" id="UP000789860">
    <property type="component" value="Unassembled WGS sequence"/>
</dbReference>
<comment type="caution">
    <text evidence="1">The sequence shown here is derived from an EMBL/GenBank/DDBJ whole genome shotgun (WGS) entry which is preliminary data.</text>
</comment>
<reference evidence="1" key="1">
    <citation type="submission" date="2021-06" db="EMBL/GenBank/DDBJ databases">
        <authorList>
            <person name="Kallberg Y."/>
            <person name="Tangrot J."/>
            <person name="Rosling A."/>
        </authorList>
    </citation>
    <scope>NUCLEOTIDE SEQUENCE</scope>
    <source>
        <strain evidence="1">AU212A</strain>
    </source>
</reference>
<feature type="non-terminal residue" evidence="1">
    <location>
        <position position="99"/>
    </location>
</feature>
<organism evidence="1 2">
    <name type="scientific">Scutellospora calospora</name>
    <dbReference type="NCBI Taxonomy" id="85575"/>
    <lineage>
        <taxon>Eukaryota</taxon>
        <taxon>Fungi</taxon>
        <taxon>Fungi incertae sedis</taxon>
        <taxon>Mucoromycota</taxon>
        <taxon>Glomeromycotina</taxon>
        <taxon>Glomeromycetes</taxon>
        <taxon>Diversisporales</taxon>
        <taxon>Gigasporaceae</taxon>
        <taxon>Scutellospora</taxon>
    </lineage>
</organism>
<name>A0ACA9PD79_9GLOM</name>
<proteinExistence type="predicted"/>
<sequence>LEAKFEHCASTDLPSLVVRQELKKLNRSSSSRSKIEHCASTDLPSLVDCQDYALIVFQQIKVFSTWFVPSLMSLAARGFLVSNLNETRVWVRHPSQVSY</sequence>
<evidence type="ECO:0000313" key="2">
    <source>
        <dbReference type="Proteomes" id="UP000789860"/>
    </source>
</evidence>
<keyword evidence="2" id="KW-1185">Reference proteome</keyword>
<protein>
    <submittedName>
        <fullName evidence="1">8140_t:CDS:1</fullName>
    </submittedName>
</protein>
<feature type="non-terminal residue" evidence="1">
    <location>
        <position position="1"/>
    </location>
</feature>
<evidence type="ECO:0000313" key="1">
    <source>
        <dbReference type="EMBL" id="CAG8699567.1"/>
    </source>
</evidence>